<evidence type="ECO:0000313" key="1">
    <source>
        <dbReference type="EMBL" id="PIK47027.1"/>
    </source>
</evidence>
<name>A0A2G8KGA2_STIJA</name>
<dbReference type="AlphaFoldDB" id="A0A2G8KGA2"/>
<dbReference type="EMBL" id="MRZV01000607">
    <property type="protein sequence ID" value="PIK47027.1"/>
    <property type="molecule type" value="Genomic_DNA"/>
</dbReference>
<sequence length="172" mass="19523">MAESPEEKLPRHRVPLGNQWERWSEVKRNLHLKSDSEVARLLLDRFTRNFSKSAGRWTCVPVMEKNSYKYIPQLMKDIFRRRLDDVNSQLGGVVLAEDDPRHISGTIRPSQPPSASFSILQVIRAGWDQALLCNESNLLVFLASASDYFFWVGGGGMELLHSLLQAIRADGA</sequence>
<keyword evidence="2" id="KW-1185">Reference proteome</keyword>
<reference evidence="1 2" key="1">
    <citation type="journal article" date="2017" name="PLoS Biol.">
        <title>The sea cucumber genome provides insights into morphological evolution and visceral regeneration.</title>
        <authorList>
            <person name="Zhang X."/>
            <person name="Sun L."/>
            <person name="Yuan J."/>
            <person name="Sun Y."/>
            <person name="Gao Y."/>
            <person name="Zhang L."/>
            <person name="Li S."/>
            <person name="Dai H."/>
            <person name="Hamel J.F."/>
            <person name="Liu C."/>
            <person name="Yu Y."/>
            <person name="Liu S."/>
            <person name="Lin W."/>
            <person name="Guo K."/>
            <person name="Jin S."/>
            <person name="Xu P."/>
            <person name="Storey K.B."/>
            <person name="Huan P."/>
            <person name="Zhang T."/>
            <person name="Zhou Y."/>
            <person name="Zhang J."/>
            <person name="Lin C."/>
            <person name="Li X."/>
            <person name="Xing L."/>
            <person name="Huo D."/>
            <person name="Sun M."/>
            <person name="Wang L."/>
            <person name="Mercier A."/>
            <person name="Li F."/>
            <person name="Yang H."/>
            <person name="Xiang J."/>
        </authorList>
    </citation>
    <scope>NUCLEOTIDE SEQUENCE [LARGE SCALE GENOMIC DNA]</scope>
    <source>
        <strain evidence="1">Shaxun</strain>
        <tissue evidence="1">Muscle</tissue>
    </source>
</reference>
<evidence type="ECO:0000313" key="2">
    <source>
        <dbReference type="Proteomes" id="UP000230750"/>
    </source>
</evidence>
<comment type="caution">
    <text evidence="1">The sequence shown here is derived from an EMBL/GenBank/DDBJ whole genome shotgun (WGS) entry which is preliminary data.</text>
</comment>
<dbReference type="Proteomes" id="UP000230750">
    <property type="component" value="Unassembled WGS sequence"/>
</dbReference>
<dbReference type="OrthoDB" id="9946525at2759"/>
<gene>
    <name evidence="1" type="ORF">BSL78_16117</name>
</gene>
<organism evidence="1 2">
    <name type="scientific">Stichopus japonicus</name>
    <name type="common">Sea cucumber</name>
    <dbReference type="NCBI Taxonomy" id="307972"/>
    <lineage>
        <taxon>Eukaryota</taxon>
        <taxon>Metazoa</taxon>
        <taxon>Echinodermata</taxon>
        <taxon>Eleutherozoa</taxon>
        <taxon>Echinozoa</taxon>
        <taxon>Holothuroidea</taxon>
        <taxon>Aspidochirotacea</taxon>
        <taxon>Aspidochirotida</taxon>
        <taxon>Stichopodidae</taxon>
        <taxon>Apostichopus</taxon>
    </lineage>
</organism>
<accession>A0A2G8KGA2</accession>
<protein>
    <submittedName>
        <fullName evidence="1">Uncharacterized protein</fullName>
    </submittedName>
</protein>
<proteinExistence type="predicted"/>